<evidence type="ECO:0000313" key="6">
    <source>
        <dbReference type="Proteomes" id="UP000243591"/>
    </source>
</evidence>
<evidence type="ECO:0000256" key="1">
    <source>
        <dbReference type="ARBA" id="ARBA00023015"/>
    </source>
</evidence>
<dbReference type="KEGG" id="bths:CNY62_05160"/>
<feature type="domain" description="M protein trans-acting positive regulator (MGA) PRD" evidence="4">
    <location>
        <begin position="197"/>
        <end position="381"/>
    </location>
</feature>
<keyword evidence="6" id="KW-1185">Reference proteome</keyword>
<reference evidence="5 6" key="1">
    <citation type="submission" date="2017-09" db="EMBL/GenBank/DDBJ databases">
        <title>Complete Genome Sequences of Two Strains of the Meat Spoilage Bacterium Brochothrix thermosphacta Isolated from Ground Chicken.</title>
        <authorList>
            <person name="Paoli G.C."/>
            <person name="Wijey C."/>
            <person name="Chen C.-Y."/>
            <person name="Nguyen L."/>
            <person name="Yan X."/>
            <person name="Irwin P.L."/>
        </authorList>
    </citation>
    <scope>NUCLEOTIDE SEQUENCE [LARGE SCALE GENOMIC DNA]</scope>
    <source>
        <strain evidence="5 6">BI</strain>
    </source>
</reference>
<gene>
    <name evidence="5" type="ORF">CNY62_05160</name>
</gene>
<dbReference type="OrthoDB" id="2367526at2"/>
<sequence>MRKILSTHDLRVLHIVEYLHLHEQPSVSEICRFFNITSKTLRTDINFINEYCMPLHITTHNFDGIFLDIPQNYTVEYLYETILSNSTEFKIIETVFFDETHTVDSLAEKLYLSTSTVRRLIKRINKALVPEAFSISLTPLKIVGNETNICNFIIYYISEKYTGRKKPFSRIQLNVLDKMFISATKSNGHTVNFPQIEKLRIWIMVIIIRLQNGNHTDVYTPFSEDVDLSALENPLFKNLFKLTFKVELTDEVIFRLFYPFINENFAVNQETLTSMVQKKSEVAEKVTALRTLLDNIALKMNIPQPNQNEVLLNLYNISIFQYGKPYILYNRYQYFVDSIEKDYPEFIAVFKEELSKSNLGELETHTINSFAYTIFTNWQNLMLELEKLAPKMSVGLFFNTDVEHMRMLKDKITYLFNNNLESTIIMDLSLKSFTKHAQKYDIVLTNITGLHVNNVPVFCVPVFPTTKDWVVIHNYYEKNIKTSPK</sequence>
<feature type="domain" description="Mga helix-turn-helix" evidence="3">
    <location>
        <begin position="72"/>
        <end position="154"/>
    </location>
</feature>
<dbReference type="Pfam" id="PF05043">
    <property type="entry name" value="Mga"/>
    <property type="match status" value="1"/>
</dbReference>
<dbReference type="Pfam" id="PF08270">
    <property type="entry name" value="PRD_Mga"/>
    <property type="match status" value="1"/>
</dbReference>
<dbReference type="Gene3D" id="1.10.10.10">
    <property type="entry name" value="Winged helix-like DNA-binding domain superfamily/Winged helix DNA-binding domain"/>
    <property type="match status" value="1"/>
</dbReference>
<proteinExistence type="predicted"/>
<name>A0A1D2LU82_BROTH</name>
<accession>A0A1D2LU82</accession>
<dbReference type="PANTHER" id="PTHR30185">
    <property type="entry name" value="CRYPTIC BETA-GLUCOSIDE BGL OPERON ANTITERMINATOR"/>
    <property type="match status" value="1"/>
</dbReference>
<dbReference type="PANTHER" id="PTHR30185:SF18">
    <property type="entry name" value="TRANSCRIPTIONAL REGULATOR MTLR"/>
    <property type="match status" value="1"/>
</dbReference>
<keyword evidence="2" id="KW-0804">Transcription</keyword>
<dbReference type="InterPro" id="IPR036388">
    <property type="entry name" value="WH-like_DNA-bd_sf"/>
</dbReference>
<evidence type="ECO:0000259" key="3">
    <source>
        <dbReference type="Pfam" id="PF05043"/>
    </source>
</evidence>
<dbReference type="InterPro" id="IPR013236">
    <property type="entry name" value="Mga_PRD_dom"/>
</dbReference>
<evidence type="ECO:0000256" key="2">
    <source>
        <dbReference type="ARBA" id="ARBA00023163"/>
    </source>
</evidence>
<organism evidence="5 6">
    <name type="scientific">Brochothrix thermosphacta</name>
    <name type="common">Microbacterium thermosphactum</name>
    <dbReference type="NCBI Taxonomy" id="2756"/>
    <lineage>
        <taxon>Bacteria</taxon>
        <taxon>Bacillati</taxon>
        <taxon>Bacillota</taxon>
        <taxon>Bacilli</taxon>
        <taxon>Bacillales</taxon>
        <taxon>Listeriaceae</taxon>
        <taxon>Brochothrix</taxon>
    </lineage>
</organism>
<protein>
    <submittedName>
        <fullName evidence="5">Uncharacterized protein</fullName>
    </submittedName>
</protein>
<evidence type="ECO:0000313" key="5">
    <source>
        <dbReference type="EMBL" id="ATF25833.1"/>
    </source>
</evidence>
<keyword evidence="1" id="KW-0805">Transcription regulation</keyword>
<dbReference type="Proteomes" id="UP000243591">
    <property type="component" value="Chromosome"/>
</dbReference>
<dbReference type="AlphaFoldDB" id="A0A1D2LU82"/>
<dbReference type="EMBL" id="CP023483">
    <property type="protein sequence ID" value="ATF25833.1"/>
    <property type="molecule type" value="Genomic_DNA"/>
</dbReference>
<dbReference type="InterPro" id="IPR007737">
    <property type="entry name" value="Mga_HTH"/>
</dbReference>
<dbReference type="STRING" id="2756.BFR44_06700"/>
<dbReference type="RefSeq" id="WP_069125912.1">
    <property type="nucleotide sequence ID" value="NZ_CBCPIX010000003.1"/>
</dbReference>
<evidence type="ECO:0000259" key="4">
    <source>
        <dbReference type="Pfam" id="PF08270"/>
    </source>
</evidence>
<dbReference type="InterPro" id="IPR050661">
    <property type="entry name" value="BglG_antiterminators"/>
</dbReference>